<gene>
    <name evidence="6" type="primary">metX</name>
    <name evidence="6" type="ORF">GCM10012275_10420</name>
</gene>
<sequence length="391" mass="42450">MSSPITSQATTRTRLANTGAWQPGDPVGHRRLAEVFTEQSPLQLVSGELFAPVTVAYEAWGALNADASNAILVLPPLTMGTDAASHPDDPTSSPGWWEYLIGPGRALDTDRFFVVCPNTFGSCQGTTGPASLDPSGRPWGSRFPRIDVIDQVTVEAALADALGIRRWVSVIGMSIGGARALEWAVSRPDRMGSVVLIASTAATRLQQWGLLTLQIELIREHPGFHGGDYYELPEGNGPRASIAMARAFGHLGYATERYFQDRFAETAWDADPEQARTEFEGYLFAQGQKVAERFDANSYAVLCDAARTHNVGRGRSGISAALKRVTCPAHVVGFDTDTAMPLEAQRELVTTIPKAELTVVETTNGHYSVFYEQQRLDPVLRRAARDAESGE</sequence>
<feature type="domain" description="AB hydrolase-1" evidence="5">
    <location>
        <begin position="92"/>
        <end position="371"/>
    </location>
</feature>
<comment type="caution">
    <text evidence="2">Lacks conserved residue(s) required for the propagation of feature annotation.</text>
</comment>
<dbReference type="HAMAP" id="MF_00296">
    <property type="entry name" value="MetX_acyltransf"/>
    <property type="match status" value="1"/>
</dbReference>
<dbReference type="Gene3D" id="3.40.50.1820">
    <property type="entry name" value="alpha/beta hydrolase"/>
    <property type="match status" value="1"/>
</dbReference>
<evidence type="ECO:0000313" key="7">
    <source>
        <dbReference type="Proteomes" id="UP000637578"/>
    </source>
</evidence>
<dbReference type="EMBL" id="BMMK01000003">
    <property type="protein sequence ID" value="GGM41338.1"/>
    <property type="molecule type" value="Genomic_DNA"/>
</dbReference>
<organism evidence="6 7">
    <name type="scientific">Longimycelium tulufanense</name>
    <dbReference type="NCBI Taxonomy" id="907463"/>
    <lineage>
        <taxon>Bacteria</taxon>
        <taxon>Bacillati</taxon>
        <taxon>Actinomycetota</taxon>
        <taxon>Actinomycetes</taxon>
        <taxon>Pseudonocardiales</taxon>
        <taxon>Pseudonocardiaceae</taxon>
        <taxon>Longimycelium</taxon>
    </lineage>
</organism>
<evidence type="ECO:0000256" key="3">
    <source>
        <dbReference type="PIRSR" id="PIRSR000443-1"/>
    </source>
</evidence>
<evidence type="ECO:0000256" key="4">
    <source>
        <dbReference type="SAM" id="MobiDB-lite"/>
    </source>
</evidence>
<dbReference type="NCBIfam" id="NF001209">
    <property type="entry name" value="PRK00175.1"/>
    <property type="match status" value="1"/>
</dbReference>
<dbReference type="Proteomes" id="UP000637578">
    <property type="component" value="Unassembled WGS sequence"/>
</dbReference>
<dbReference type="InterPro" id="IPR029058">
    <property type="entry name" value="AB_hydrolase_fold"/>
</dbReference>
<evidence type="ECO:0000256" key="1">
    <source>
        <dbReference type="ARBA" id="ARBA00022679"/>
    </source>
</evidence>
<comment type="similarity">
    <text evidence="2">Belongs to the AB hydrolase superfamily. MetX family.</text>
</comment>
<dbReference type="GO" id="GO:0004414">
    <property type="term" value="F:homoserine O-acetyltransferase activity"/>
    <property type="evidence" value="ECO:0007669"/>
    <property type="project" value="TreeGrafter"/>
</dbReference>
<accession>A0A8J3CAS0</accession>
<feature type="compositionally biased region" description="Polar residues" evidence="4">
    <location>
        <begin position="1"/>
        <end position="20"/>
    </location>
</feature>
<comment type="subunit">
    <text evidence="2">Homodimer.</text>
</comment>
<comment type="caution">
    <text evidence="6">The sequence shown here is derived from an EMBL/GenBank/DDBJ whole genome shotgun (WGS) entry which is preliminary data.</text>
</comment>
<keyword evidence="2" id="KW-0028">Amino-acid biosynthesis</keyword>
<feature type="region of interest" description="Disordered" evidence="4">
    <location>
        <begin position="1"/>
        <end position="26"/>
    </location>
</feature>
<keyword evidence="1 2" id="KW-0808">Transferase</keyword>
<dbReference type="GO" id="GO:0005737">
    <property type="term" value="C:cytoplasm"/>
    <property type="evidence" value="ECO:0007669"/>
    <property type="project" value="UniProtKB-SubCell"/>
</dbReference>
<dbReference type="EC" id="2.3.1.-" evidence="2"/>
<keyword evidence="7" id="KW-1185">Reference proteome</keyword>
<dbReference type="PANTHER" id="PTHR32268">
    <property type="entry name" value="HOMOSERINE O-ACETYLTRANSFERASE"/>
    <property type="match status" value="1"/>
</dbReference>
<reference evidence="6" key="2">
    <citation type="submission" date="2020-09" db="EMBL/GenBank/DDBJ databases">
        <authorList>
            <person name="Sun Q."/>
            <person name="Zhou Y."/>
        </authorList>
    </citation>
    <scope>NUCLEOTIDE SEQUENCE</scope>
    <source>
        <strain evidence="6">CGMCC 4.5737</strain>
    </source>
</reference>
<evidence type="ECO:0000313" key="6">
    <source>
        <dbReference type="EMBL" id="GGM41338.1"/>
    </source>
</evidence>
<dbReference type="AlphaFoldDB" id="A0A8J3CAS0"/>
<dbReference type="SUPFAM" id="SSF53474">
    <property type="entry name" value="alpha/beta-Hydrolases"/>
    <property type="match status" value="1"/>
</dbReference>
<evidence type="ECO:0000256" key="2">
    <source>
        <dbReference type="HAMAP-Rule" id="MF_00296"/>
    </source>
</evidence>
<feature type="active site" evidence="2 3">
    <location>
        <position position="337"/>
    </location>
</feature>
<dbReference type="PIRSF" id="PIRSF000443">
    <property type="entry name" value="Homoser_Ac_trans"/>
    <property type="match status" value="1"/>
</dbReference>
<evidence type="ECO:0000259" key="5">
    <source>
        <dbReference type="Pfam" id="PF00561"/>
    </source>
</evidence>
<protein>
    <recommendedName>
        <fullName evidence="2">Probable acyltransferase</fullName>
        <ecNumber evidence="2">2.3.1.-</ecNumber>
    </recommendedName>
</protein>
<dbReference type="Gene3D" id="1.10.1740.110">
    <property type="match status" value="1"/>
</dbReference>
<dbReference type="PANTHER" id="PTHR32268:SF11">
    <property type="entry name" value="HOMOSERINE O-ACETYLTRANSFERASE"/>
    <property type="match status" value="1"/>
</dbReference>
<proteinExistence type="inferred from homology"/>
<dbReference type="GO" id="GO:0009092">
    <property type="term" value="P:homoserine metabolic process"/>
    <property type="evidence" value="ECO:0007669"/>
    <property type="project" value="TreeGrafter"/>
</dbReference>
<feature type="active site" evidence="3">
    <location>
        <position position="366"/>
    </location>
</feature>
<feature type="active site" description="Nucleophile" evidence="3">
    <location>
        <position position="174"/>
    </location>
</feature>
<name>A0A8J3CAS0_9PSEU</name>
<dbReference type="NCBIfam" id="TIGR01392">
    <property type="entry name" value="homoserO_Ac_trn"/>
    <property type="match status" value="1"/>
</dbReference>
<dbReference type="InterPro" id="IPR000073">
    <property type="entry name" value="AB_hydrolase_1"/>
</dbReference>
<dbReference type="RefSeq" id="WP_189054453.1">
    <property type="nucleotide sequence ID" value="NZ_BMMK01000003.1"/>
</dbReference>
<dbReference type="Pfam" id="PF00561">
    <property type="entry name" value="Abhydrolase_1"/>
    <property type="match status" value="1"/>
</dbReference>
<dbReference type="InterPro" id="IPR008220">
    <property type="entry name" value="HAT_MetX-like"/>
</dbReference>
<keyword evidence="2" id="KW-0963">Cytoplasm</keyword>
<dbReference type="GO" id="GO:0009086">
    <property type="term" value="P:methionine biosynthetic process"/>
    <property type="evidence" value="ECO:0007669"/>
    <property type="project" value="TreeGrafter"/>
</dbReference>
<comment type="subcellular location">
    <subcellularLocation>
        <location evidence="2">Cytoplasm</location>
    </subcellularLocation>
</comment>
<keyword evidence="2" id="KW-0012">Acyltransferase</keyword>
<reference evidence="6" key="1">
    <citation type="journal article" date="2014" name="Int. J. Syst. Evol. Microbiol.">
        <title>Complete genome sequence of Corynebacterium casei LMG S-19264T (=DSM 44701T), isolated from a smear-ripened cheese.</title>
        <authorList>
            <consortium name="US DOE Joint Genome Institute (JGI-PGF)"/>
            <person name="Walter F."/>
            <person name="Albersmeier A."/>
            <person name="Kalinowski J."/>
            <person name="Ruckert C."/>
        </authorList>
    </citation>
    <scope>NUCLEOTIDE SEQUENCE</scope>
    <source>
        <strain evidence="6">CGMCC 4.5737</strain>
    </source>
</reference>